<evidence type="ECO:0000313" key="1">
    <source>
        <dbReference type="EMBL" id="BBI58753.1"/>
    </source>
</evidence>
<dbReference type="EMBL" id="AP019514">
    <property type="protein sequence ID" value="BBI58753.1"/>
    <property type="molecule type" value="Genomic_DNA"/>
</dbReference>
<dbReference type="InterPro" id="IPR051205">
    <property type="entry name" value="UbiH/COQ6_monooxygenase"/>
</dbReference>
<dbReference type="PANTHER" id="PTHR43876:SF7">
    <property type="entry name" value="UBIQUINONE BIOSYNTHESIS MONOOXYGENASE COQ6, MITOCHONDRIAL"/>
    <property type="match status" value="1"/>
</dbReference>
<dbReference type="KEGG" id="hsr:HSBAA_00590"/>
<sequence length="136" mass="14975">MVPIPPLREMAGIEVASDDMHQHAVVTTVRCEKPHGSAARQAFIDGRPLAFLPLTVEGDDHYCSIVWSTTAKHATELSELPREALGQALGEAFGHRLGDVTVCDKAHRFPLVQRHARHYVQPHFALVGTLPTAFIH</sequence>
<dbReference type="PANTHER" id="PTHR43876">
    <property type="entry name" value="UBIQUINONE BIOSYNTHESIS MONOOXYGENASE COQ6, MITOCHONDRIAL"/>
    <property type="match status" value="1"/>
</dbReference>
<accession>A0A455U0V5</accession>
<gene>
    <name evidence="1" type="ORF">HSBAA_00590</name>
</gene>
<dbReference type="Gene3D" id="3.30.9.10">
    <property type="entry name" value="D-Amino Acid Oxidase, subunit A, domain 2"/>
    <property type="match status" value="1"/>
</dbReference>
<name>A0A455U0V5_9GAMM</name>
<reference evidence="1 2" key="1">
    <citation type="journal article" date="2019" name="Microbiol. Resour. Announc.">
        <title>Complete Genome Sequence of Halomonas sulfidaeris Strain Esulfide1 Isolated from a Metal Sulfide Rock at a Depth of 2,200 Meters, Obtained Using Nanopore Sequencing.</title>
        <authorList>
            <person name="Saito M."/>
            <person name="Nishigata A."/>
            <person name="Galipon J."/>
            <person name="Arakawa K."/>
        </authorList>
    </citation>
    <scope>NUCLEOTIDE SEQUENCE [LARGE SCALE GENOMIC DNA]</scope>
    <source>
        <strain evidence="1 2">ATCC BAA-803</strain>
    </source>
</reference>
<protein>
    <submittedName>
        <fullName evidence="1">Uncharacterized protein</fullName>
    </submittedName>
</protein>
<dbReference type="GO" id="GO:0019168">
    <property type="term" value="F:2-polyprenylphenol 6-hydroxylase activity"/>
    <property type="evidence" value="ECO:0007669"/>
    <property type="project" value="TreeGrafter"/>
</dbReference>
<evidence type="ECO:0000313" key="2">
    <source>
        <dbReference type="Proteomes" id="UP000320231"/>
    </source>
</evidence>
<dbReference type="AlphaFoldDB" id="A0A455U0V5"/>
<proteinExistence type="predicted"/>
<organism evidence="1 2">
    <name type="scientific">Vreelandella sulfidaeris</name>
    <dbReference type="NCBI Taxonomy" id="115553"/>
    <lineage>
        <taxon>Bacteria</taxon>
        <taxon>Pseudomonadati</taxon>
        <taxon>Pseudomonadota</taxon>
        <taxon>Gammaproteobacteria</taxon>
        <taxon>Oceanospirillales</taxon>
        <taxon>Halomonadaceae</taxon>
        <taxon>Vreelandella</taxon>
    </lineage>
</organism>
<dbReference type="Proteomes" id="UP000320231">
    <property type="component" value="Chromosome"/>
</dbReference>